<accession>A0ABV9GBI5</accession>
<dbReference type="InterPro" id="IPR001242">
    <property type="entry name" value="Condensation_dom"/>
</dbReference>
<protein>
    <submittedName>
        <fullName evidence="2">Condensation domain-containing protein</fullName>
    </submittedName>
</protein>
<gene>
    <name evidence="2" type="ORF">ACFO9E_27310</name>
</gene>
<name>A0ABV9GBI5_9ACTN</name>
<organism evidence="2 3">
    <name type="scientific">Streptomyces maoxianensis</name>
    <dbReference type="NCBI Taxonomy" id="1459942"/>
    <lineage>
        <taxon>Bacteria</taxon>
        <taxon>Bacillati</taxon>
        <taxon>Actinomycetota</taxon>
        <taxon>Actinomycetes</taxon>
        <taxon>Kitasatosporales</taxon>
        <taxon>Streptomycetaceae</taxon>
        <taxon>Streptomyces</taxon>
    </lineage>
</organism>
<sequence>MNADHSGQPLPSRVRHAPFAGSRGIEAGLTWSQQEIWALIENAGPHDHIYNVVEEFRVPSDVRPTEAQCLEALSFFLSRHESLRSVFPRGEGGRVVQRVLPEGRLPVEFVDVVDTGTHTDEQVTALKEFFGTRRFSFADELPLRLVLLVTKGQVWGGVYVFSHMAIDWHGLRHLADEVTEYFRSGWTLPALEPNTKTPVDLAVWQKSPAGIRKRDRTLGHVASLFRDRTPLALPPAVADLPEGTAYRQAALRSRAAHHAVAHIADSTGTSAAAVIVGATALLLRDLTGSRHVDLHLTSSQRFGRESRSMVATLMQETYFSVDLADADLRQAIKRSWLSAITAFQNSGCDADSMNRLLAELGDGADAPLWFPYCINDRRNLPADGTKPRDVPAASMLADTVLTVLPVTEEEPFYLVVDDGLDHLEFSLTCDIRHVTEAGMESFLRELEGSLITLADSGA</sequence>
<evidence type="ECO:0000259" key="1">
    <source>
        <dbReference type="Pfam" id="PF00668"/>
    </source>
</evidence>
<feature type="domain" description="Condensation" evidence="1">
    <location>
        <begin position="29"/>
        <end position="359"/>
    </location>
</feature>
<dbReference type="Pfam" id="PF00668">
    <property type="entry name" value="Condensation"/>
    <property type="match status" value="1"/>
</dbReference>
<dbReference type="SUPFAM" id="SSF52777">
    <property type="entry name" value="CoA-dependent acyltransferases"/>
    <property type="match status" value="2"/>
</dbReference>
<evidence type="ECO:0000313" key="3">
    <source>
        <dbReference type="Proteomes" id="UP001595993"/>
    </source>
</evidence>
<dbReference type="Gene3D" id="3.30.559.30">
    <property type="entry name" value="Nonribosomal peptide synthetase, condensation domain"/>
    <property type="match status" value="1"/>
</dbReference>
<evidence type="ECO:0000313" key="2">
    <source>
        <dbReference type="EMBL" id="MFC4611472.1"/>
    </source>
</evidence>
<dbReference type="RefSeq" id="WP_381200628.1">
    <property type="nucleotide sequence ID" value="NZ_JBHSFE010000023.1"/>
</dbReference>
<reference evidence="3" key="1">
    <citation type="journal article" date="2019" name="Int. J. Syst. Evol. Microbiol.">
        <title>The Global Catalogue of Microorganisms (GCM) 10K type strain sequencing project: providing services to taxonomists for standard genome sequencing and annotation.</title>
        <authorList>
            <consortium name="The Broad Institute Genomics Platform"/>
            <consortium name="The Broad Institute Genome Sequencing Center for Infectious Disease"/>
            <person name="Wu L."/>
            <person name="Ma J."/>
        </authorList>
    </citation>
    <scope>NUCLEOTIDE SEQUENCE [LARGE SCALE GENOMIC DNA]</scope>
    <source>
        <strain evidence="3">CGMCC 4.7139</strain>
    </source>
</reference>
<proteinExistence type="predicted"/>
<comment type="caution">
    <text evidence="2">The sequence shown here is derived from an EMBL/GenBank/DDBJ whole genome shotgun (WGS) entry which is preliminary data.</text>
</comment>
<dbReference type="EMBL" id="JBHSFE010000023">
    <property type="protein sequence ID" value="MFC4611472.1"/>
    <property type="molecule type" value="Genomic_DNA"/>
</dbReference>
<dbReference type="Proteomes" id="UP001595993">
    <property type="component" value="Unassembled WGS sequence"/>
</dbReference>
<dbReference type="InterPro" id="IPR023213">
    <property type="entry name" value="CAT-like_dom_sf"/>
</dbReference>
<keyword evidence="3" id="KW-1185">Reference proteome</keyword>
<dbReference type="Gene3D" id="3.30.559.10">
    <property type="entry name" value="Chloramphenicol acetyltransferase-like domain"/>
    <property type="match status" value="1"/>
</dbReference>